<comment type="caution">
    <text evidence="2">The sequence shown here is derived from an EMBL/GenBank/DDBJ whole genome shotgun (WGS) entry which is preliminary data.</text>
</comment>
<proteinExistence type="predicted"/>
<reference evidence="2 3" key="1">
    <citation type="submission" date="2021-03" db="EMBL/GenBank/DDBJ databases">
        <title>Sequencing the genomes of 1000 actinobacteria strains.</title>
        <authorList>
            <person name="Klenk H.-P."/>
        </authorList>
    </citation>
    <scope>NUCLEOTIDE SEQUENCE [LARGE SCALE GENOMIC DNA]</scope>
    <source>
        <strain evidence="2 3">DSM 41480</strain>
    </source>
</reference>
<dbReference type="SUPFAM" id="SSF46689">
    <property type="entry name" value="Homeodomain-like"/>
    <property type="match status" value="1"/>
</dbReference>
<dbReference type="Pfam" id="PF13518">
    <property type="entry name" value="HTH_28"/>
    <property type="match status" value="1"/>
</dbReference>
<gene>
    <name evidence="2" type="ORF">JO379_000255</name>
</gene>
<accession>A0ABS4XWA3</accession>
<sequence>MSELGDARRLGPAAQEVLRLRVVAALESGRVRGYRQAAEVFGVAERSVGSWWRKYQAWGGRGSRRR</sequence>
<dbReference type="EMBL" id="JAGIOH010000001">
    <property type="protein sequence ID" value="MBP2400786.1"/>
    <property type="molecule type" value="Genomic_DNA"/>
</dbReference>
<dbReference type="RefSeq" id="WP_209513360.1">
    <property type="nucleotide sequence ID" value="NZ_JAGIOH010000001.1"/>
</dbReference>
<name>A0ABS4XWA3_9ACTN</name>
<organism evidence="2 3">
    <name type="scientific">Streptomyces syringium</name>
    <dbReference type="NCBI Taxonomy" id="76729"/>
    <lineage>
        <taxon>Bacteria</taxon>
        <taxon>Bacillati</taxon>
        <taxon>Actinomycetota</taxon>
        <taxon>Actinomycetes</taxon>
        <taxon>Kitasatosporales</taxon>
        <taxon>Streptomycetaceae</taxon>
        <taxon>Streptomyces</taxon>
    </lineage>
</organism>
<feature type="domain" description="Insertion element IS150 protein InsJ-like helix-turn-helix" evidence="1">
    <location>
        <begin position="19"/>
        <end position="59"/>
    </location>
</feature>
<dbReference type="InterPro" id="IPR055247">
    <property type="entry name" value="InsJ-like_HTH"/>
</dbReference>
<evidence type="ECO:0000313" key="2">
    <source>
        <dbReference type="EMBL" id="MBP2400786.1"/>
    </source>
</evidence>
<protein>
    <submittedName>
        <fullName evidence="2">Alkylated DNA nucleotide flippase Atl1</fullName>
    </submittedName>
</protein>
<keyword evidence="3" id="KW-1185">Reference proteome</keyword>
<dbReference type="Proteomes" id="UP001519291">
    <property type="component" value="Unassembled WGS sequence"/>
</dbReference>
<dbReference type="GeneID" id="91567148"/>
<dbReference type="InterPro" id="IPR009057">
    <property type="entry name" value="Homeodomain-like_sf"/>
</dbReference>
<evidence type="ECO:0000313" key="3">
    <source>
        <dbReference type="Proteomes" id="UP001519291"/>
    </source>
</evidence>
<evidence type="ECO:0000259" key="1">
    <source>
        <dbReference type="Pfam" id="PF13518"/>
    </source>
</evidence>